<evidence type="ECO:0000313" key="3">
    <source>
        <dbReference type="Proteomes" id="UP001346869"/>
    </source>
</evidence>
<keyword evidence="3" id="KW-1185">Reference proteome</keyword>
<proteinExistence type="predicted"/>
<name>A0AAN7X2J8_ELEMC</name>
<organism evidence="2 3">
    <name type="scientific">Eleginops maclovinus</name>
    <name type="common">Patagonian blennie</name>
    <name type="synonym">Eleginus maclovinus</name>
    <dbReference type="NCBI Taxonomy" id="56733"/>
    <lineage>
        <taxon>Eukaryota</taxon>
        <taxon>Metazoa</taxon>
        <taxon>Chordata</taxon>
        <taxon>Craniata</taxon>
        <taxon>Vertebrata</taxon>
        <taxon>Euteleostomi</taxon>
        <taxon>Actinopterygii</taxon>
        <taxon>Neopterygii</taxon>
        <taxon>Teleostei</taxon>
        <taxon>Neoteleostei</taxon>
        <taxon>Acanthomorphata</taxon>
        <taxon>Eupercaria</taxon>
        <taxon>Perciformes</taxon>
        <taxon>Notothenioidei</taxon>
        <taxon>Eleginopidae</taxon>
        <taxon>Eleginops</taxon>
    </lineage>
</organism>
<dbReference type="Proteomes" id="UP001346869">
    <property type="component" value="Unassembled WGS sequence"/>
</dbReference>
<reference evidence="2 3" key="2">
    <citation type="journal article" date="2023" name="Mol. Biol. Evol.">
        <title>Genomics of Secondarily Temperate Adaptation in the Only Non-Antarctic Icefish.</title>
        <authorList>
            <person name="Rivera-Colon A.G."/>
            <person name="Rayamajhi N."/>
            <person name="Minhas B.F."/>
            <person name="Madrigal G."/>
            <person name="Bilyk K.T."/>
            <person name="Yoon V."/>
            <person name="Hune M."/>
            <person name="Gregory S."/>
            <person name="Cheng C.H.C."/>
            <person name="Catchen J.M."/>
        </authorList>
    </citation>
    <scope>NUCLEOTIDE SEQUENCE [LARGE SCALE GENOMIC DNA]</scope>
    <source>
        <strain evidence="2">JMC-PN-2008</strain>
    </source>
</reference>
<sequence length="93" mass="10250">MKGLSSCSSSGVSPDTETPSDGGRVPGGRGHQKGQIRYSRGQSQPSILVVMSFAYGTEWEGKDKQRNAGRERGGFLLTERVNNMSWSKAFYYR</sequence>
<feature type="region of interest" description="Disordered" evidence="1">
    <location>
        <begin position="1"/>
        <end position="43"/>
    </location>
</feature>
<accession>A0AAN7X2J8</accession>
<dbReference type="EMBL" id="JAUZQC010000019">
    <property type="protein sequence ID" value="KAK5854315.1"/>
    <property type="molecule type" value="Genomic_DNA"/>
</dbReference>
<comment type="caution">
    <text evidence="2">The sequence shown here is derived from an EMBL/GenBank/DDBJ whole genome shotgun (WGS) entry which is preliminary data.</text>
</comment>
<evidence type="ECO:0000313" key="2">
    <source>
        <dbReference type="EMBL" id="KAK5854315.1"/>
    </source>
</evidence>
<feature type="compositionally biased region" description="Low complexity" evidence="1">
    <location>
        <begin position="1"/>
        <end position="13"/>
    </location>
</feature>
<dbReference type="AlphaFoldDB" id="A0AAN7X2J8"/>
<gene>
    <name evidence="2" type="ORF">PBY51_015396</name>
</gene>
<protein>
    <submittedName>
        <fullName evidence="2">Uncharacterized protein</fullName>
    </submittedName>
</protein>
<reference evidence="2 3" key="1">
    <citation type="journal article" date="2023" name="Genes (Basel)">
        <title>Chromosome-Level Genome Assembly and Circadian Gene Repertoire of the Patagonia Blennie Eleginops maclovinus-The Closest Ancestral Proxy of Antarctic Cryonotothenioids.</title>
        <authorList>
            <person name="Cheng C.C."/>
            <person name="Rivera-Colon A.G."/>
            <person name="Minhas B.F."/>
            <person name="Wilson L."/>
            <person name="Rayamajhi N."/>
            <person name="Vargas-Chacoff L."/>
            <person name="Catchen J.M."/>
        </authorList>
    </citation>
    <scope>NUCLEOTIDE SEQUENCE [LARGE SCALE GENOMIC DNA]</scope>
    <source>
        <strain evidence="2">JMC-PN-2008</strain>
    </source>
</reference>
<evidence type="ECO:0000256" key="1">
    <source>
        <dbReference type="SAM" id="MobiDB-lite"/>
    </source>
</evidence>